<dbReference type="Gene3D" id="2.60.40.10">
    <property type="entry name" value="Immunoglobulins"/>
    <property type="match status" value="1"/>
</dbReference>
<name>A0A3P3U430_9BACL</name>
<dbReference type="InterPro" id="IPR015919">
    <property type="entry name" value="Cadherin-like_sf"/>
</dbReference>
<feature type="chain" id="PRO_5038533798" evidence="1">
    <location>
        <begin position="27"/>
        <end position="1150"/>
    </location>
</feature>
<dbReference type="SUPFAM" id="SSF48230">
    <property type="entry name" value="Chondroitin AC/alginate lyase"/>
    <property type="match status" value="1"/>
</dbReference>
<evidence type="ECO:0000256" key="1">
    <source>
        <dbReference type="SAM" id="SignalP"/>
    </source>
</evidence>
<comment type="caution">
    <text evidence="2">The sequence shown here is derived from an EMBL/GenBank/DDBJ whole genome shotgun (WGS) entry which is preliminary data.</text>
</comment>
<dbReference type="Gene3D" id="1.50.10.100">
    <property type="entry name" value="Chondroitin AC/alginate lyase"/>
    <property type="match status" value="1"/>
</dbReference>
<keyword evidence="1" id="KW-0732">Signal</keyword>
<dbReference type="Proteomes" id="UP000267017">
    <property type="component" value="Unassembled WGS sequence"/>
</dbReference>
<evidence type="ECO:0000313" key="2">
    <source>
        <dbReference type="EMBL" id="RRJ64556.1"/>
    </source>
</evidence>
<feature type="signal peptide" evidence="1">
    <location>
        <begin position="1"/>
        <end position="26"/>
    </location>
</feature>
<gene>
    <name evidence="2" type="ORF">EHV15_17710</name>
</gene>
<dbReference type="GO" id="GO:0005509">
    <property type="term" value="F:calcium ion binding"/>
    <property type="evidence" value="ECO:0007669"/>
    <property type="project" value="InterPro"/>
</dbReference>
<protein>
    <submittedName>
        <fullName evidence="2">Uncharacterized protein</fullName>
    </submittedName>
</protein>
<dbReference type="EMBL" id="RRCN01000001">
    <property type="protein sequence ID" value="RRJ64556.1"/>
    <property type="molecule type" value="Genomic_DNA"/>
</dbReference>
<dbReference type="SUPFAM" id="SSF49785">
    <property type="entry name" value="Galactose-binding domain-like"/>
    <property type="match status" value="1"/>
</dbReference>
<dbReference type="Gene3D" id="2.60.120.260">
    <property type="entry name" value="Galactose-binding domain-like"/>
    <property type="match status" value="2"/>
</dbReference>
<evidence type="ECO:0000313" key="3">
    <source>
        <dbReference type="Proteomes" id="UP000267017"/>
    </source>
</evidence>
<reference evidence="2 3" key="1">
    <citation type="submission" date="2018-11" db="EMBL/GenBank/DDBJ databases">
        <title>Genome sequencing of Paenibacillus sp. KCOM 3021 (= ChDC PVNT-B20).</title>
        <authorList>
            <person name="Kook J.-K."/>
            <person name="Park S.-N."/>
            <person name="Lim Y.K."/>
        </authorList>
    </citation>
    <scope>NUCLEOTIDE SEQUENCE [LARGE SCALE GENOMIC DNA]</scope>
    <source>
        <strain evidence="2 3">KCOM 3021</strain>
    </source>
</reference>
<dbReference type="Pfam" id="PF05345">
    <property type="entry name" value="He_PIG"/>
    <property type="match status" value="1"/>
</dbReference>
<dbReference type="InterPro" id="IPR013783">
    <property type="entry name" value="Ig-like_fold"/>
</dbReference>
<keyword evidence="3" id="KW-1185">Reference proteome</keyword>
<sequence>MNIRNPQIRKAFAVMISGVLSTLSFLGTGLPRALADAAVPSPSADVVIQETVSNGFIHPGVGLTKAILENMREQVIARKDPWHSYYEAMALSPYASRNVTSSNASPADPAKPKSVAVNSKGAFVADGLKAYTQAVMYYITGDETYRANAMNIIRIWERMDPDQYTYFTDSHIHMGIPLYRMVTAAELLRYTSARNEALNWTEKDTADFTNNLIHPMTETFLHGNNYFMNQHTYPLLGAMSGYIFTDNRERYNEGVEWFTVNKTAVDQGQNGSIKQLFRLVDADALTGEPVNPPRVQHVEMGRDQAHGAGDLVNAEILCRLLEAQGTKVDSDDGTVSTAADAVNAYGFLDNRILEAADYFARFMLGYDTPWTPVAAHTDPAGNPTIIYKELSEAYRGRIGGNVYGLFYYYKYAAGIGMEKEAPYYTEMFAKRLPFYWESPDAGGEYWLYIPKEAEAEGADTLPKASANPDLIETEHRFVSLDPHSQLKQEDATAYVEIKSTEEGSRIAIVGSATSAKTIGLKIRTNGTAMLEINGWSDDVLTLPDTRGQWTYITYTVDGLRGLGDLIYFQVKGEGTAVDIDHIHLKASEQLTPPVFQAGAASLDLFTYVGSQAPLRYDFSAVDTEASDVVAYQLDHKPEGASFDESTGAFSWKPERAGTYSFIVGAGDGTSVSTMAVNVIVSSDRQSALKAVTLPYRETTKYVSASLQHFLDQYEAAQNALSGTADDAFLQKLADLRLAVIGLKELTPLLADGSIDYSGMLAAATFYNEVLHLLDNYAGSFAFYGNAVNLTHTMDFGPDFKVAANAFELQVRASFPERIGGTALFGSNDMETWDRLTPETTKVSEDRQRLEVSGEYRNKPYRFFKIQMIEPSSTMLELSEFRIYGERLETNNKLVSVSIASADSIRQRVDIGDTVTVSFRSSEQIRDVKVTIQGQEAAVSSADHIHWTASAVMDSSARTGEIGFSISYKTASGEAAEPAYLTTDGTLLYLIDRSKQLAVPKLATVVASDKQWGNGGLSAEQVGYLLFDGDAATFGDLAAGAGAYYMVDFGEGATVRLSGINLLPRASYASRMNGVIVQGSNDKDVWTDLILPVSGAAEGTWTFMDGDNILDSGSYRYLRIYNNASWNGNIAEVEFYGDYRAQSADSGSAAA</sequence>
<organism evidence="2 3">
    <name type="scientific">Paenibacillus oralis</name>
    <dbReference type="NCBI Taxonomy" id="2490856"/>
    <lineage>
        <taxon>Bacteria</taxon>
        <taxon>Bacillati</taxon>
        <taxon>Bacillota</taxon>
        <taxon>Bacilli</taxon>
        <taxon>Bacillales</taxon>
        <taxon>Paenibacillaceae</taxon>
        <taxon>Paenibacillus</taxon>
    </lineage>
</organism>
<proteinExistence type="predicted"/>
<dbReference type="GO" id="GO:0016020">
    <property type="term" value="C:membrane"/>
    <property type="evidence" value="ECO:0007669"/>
    <property type="project" value="InterPro"/>
</dbReference>
<dbReference type="InterPro" id="IPR008979">
    <property type="entry name" value="Galactose-bd-like_sf"/>
</dbReference>
<accession>A0A3P3U430</accession>
<dbReference type="SUPFAM" id="SSF49313">
    <property type="entry name" value="Cadherin-like"/>
    <property type="match status" value="1"/>
</dbReference>
<dbReference type="RefSeq" id="WP_128632360.1">
    <property type="nucleotide sequence ID" value="NZ_RRCN01000001.1"/>
</dbReference>
<dbReference type="OrthoDB" id="99456at2"/>
<dbReference type="AlphaFoldDB" id="A0A3P3U430"/>
<dbReference type="InterPro" id="IPR008929">
    <property type="entry name" value="Chondroitin_lyas"/>
</dbReference>